<dbReference type="SUPFAM" id="SSF46689">
    <property type="entry name" value="Homeodomain-like"/>
    <property type="match status" value="1"/>
</dbReference>
<sequence>MPKVSPEYMKKKKELIIDATYNVFQHKPLYEISMLDIVREAGLSKGGIYRYYKDVDEVLIGMINRESAKHPYKDNIDDMLRDTDNSDDTIKAILVFLGAYIQEHILVLGKIQFELTVLLANHPEKTEKYMHQLVEQNNGQYLMKTLHDYIKKGIVDGIYTPSYSVQDLYTYISTFINGLIRDMVLSKCYGAYDGKIDAVQMMGIFAQSLLGMLKTTSLRKD</sequence>
<evidence type="ECO:0000313" key="5">
    <source>
        <dbReference type="Proteomes" id="UP000683246"/>
    </source>
</evidence>
<dbReference type="InterPro" id="IPR001647">
    <property type="entry name" value="HTH_TetR"/>
</dbReference>
<evidence type="ECO:0000259" key="3">
    <source>
        <dbReference type="PROSITE" id="PS50977"/>
    </source>
</evidence>
<evidence type="ECO:0000256" key="1">
    <source>
        <dbReference type="ARBA" id="ARBA00023125"/>
    </source>
</evidence>
<dbReference type="PANTHER" id="PTHR43479:SF11">
    <property type="entry name" value="ACREF_ENVCD OPERON REPRESSOR-RELATED"/>
    <property type="match status" value="1"/>
</dbReference>
<dbReference type="PANTHER" id="PTHR43479">
    <property type="entry name" value="ACREF/ENVCD OPERON REPRESSOR-RELATED"/>
    <property type="match status" value="1"/>
</dbReference>
<evidence type="ECO:0000256" key="2">
    <source>
        <dbReference type="PROSITE-ProRule" id="PRU00335"/>
    </source>
</evidence>
<dbReference type="Gene3D" id="1.10.10.60">
    <property type="entry name" value="Homeodomain-like"/>
    <property type="match status" value="1"/>
</dbReference>
<evidence type="ECO:0000313" key="4">
    <source>
        <dbReference type="EMBL" id="QUI21325.1"/>
    </source>
</evidence>
<name>A0A8J8SF75_9FIRM</name>
<dbReference type="InterPro" id="IPR050624">
    <property type="entry name" value="HTH-type_Tx_Regulator"/>
</dbReference>
<organism evidence="4 5">
    <name type="scientific">Vallitalea pronyensis</name>
    <dbReference type="NCBI Taxonomy" id="1348613"/>
    <lineage>
        <taxon>Bacteria</taxon>
        <taxon>Bacillati</taxon>
        <taxon>Bacillota</taxon>
        <taxon>Clostridia</taxon>
        <taxon>Lachnospirales</taxon>
        <taxon>Vallitaleaceae</taxon>
        <taxon>Vallitalea</taxon>
    </lineage>
</organism>
<reference evidence="4" key="1">
    <citation type="submission" date="2020-07" db="EMBL/GenBank/DDBJ databases">
        <title>Vallitalea pronyensis genome.</title>
        <authorList>
            <person name="Postec A."/>
        </authorList>
    </citation>
    <scope>NUCLEOTIDE SEQUENCE</scope>
    <source>
        <strain evidence="4">FatNI3</strain>
    </source>
</reference>
<dbReference type="Proteomes" id="UP000683246">
    <property type="component" value="Chromosome"/>
</dbReference>
<feature type="domain" description="HTH tetR-type" evidence="3">
    <location>
        <begin position="10"/>
        <end position="70"/>
    </location>
</feature>
<dbReference type="GO" id="GO:0003677">
    <property type="term" value="F:DNA binding"/>
    <property type="evidence" value="ECO:0007669"/>
    <property type="project" value="UniProtKB-UniRule"/>
</dbReference>
<dbReference type="Gene3D" id="1.10.357.10">
    <property type="entry name" value="Tetracycline Repressor, domain 2"/>
    <property type="match status" value="1"/>
</dbReference>
<proteinExistence type="predicted"/>
<gene>
    <name evidence="4" type="ORF">HZI73_03075</name>
</gene>
<dbReference type="InterPro" id="IPR009057">
    <property type="entry name" value="Homeodomain-like_sf"/>
</dbReference>
<dbReference type="AlphaFoldDB" id="A0A8J8SF75"/>
<dbReference type="RefSeq" id="WP_212696795.1">
    <property type="nucleotide sequence ID" value="NZ_CP058649.1"/>
</dbReference>
<keyword evidence="5" id="KW-1185">Reference proteome</keyword>
<dbReference type="PROSITE" id="PS50977">
    <property type="entry name" value="HTH_TETR_2"/>
    <property type="match status" value="1"/>
</dbReference>
<dbReference type="EMBL" id="CP058649">
    <property type="protein sequence ID" value="QUI21325.1"/>
    <property type="molecule type" value="Genomic_DNA"/>
</dbReference>
<keyword evidence="1 2" id="KW-0238">DNA-binding</keyword>
<dbReference type="Pfam" id="PF00440">
    <property type="entry name" value="TetR_N"/>
    <property type="match status" value="1"/>
</dbReference>
<feature type="DNA-binding region" description="H-T-H motif" evidence="2">
    <location>
        <begin position="33"/>
        <end position="52"/>
    </location>
</feature>
<dbReference type="KEGG" id="vpy:HZI73_03075"/>
<protein>
    <submittedName>
        <fullName evidence="4">TetR/AcrR family transcriptional regulator</fullName>
    </submittedName>
</protein>
<accession>A0A8J8SF75</accession>